<dbReference type="SUPFAM" id="SSF56300">
    <property type="entry name" value="Metallo-dependent phosphatases"/>
    <property type="match status" value="1"/>
</dbReference>
<dbReference type="AlphaFoldDB" id="A0A9D1WUL3"/>
<dbReference type="InterPro" id="IPR004843">
    <property type="entry name" value="Calcineurin-like_PHP"/>
</dbReference>
<dbReference type="InterPro" id="IPR029052">
    <property type="entry name" value="Metallo-depent_PP-like"/>
</dbReference>
<dbReference type="EMBL" id="DXES01000184">
    <property type="protein sequence ID" value="HIX66320.1"/>
    <property type="molecule type" value="Genomic_DNA"/>
</dbReference>
<comment type="caution">
    <text evidence="2">The sequence shown here is derived from an EMBL/GenBank/DDBJ whole genome shotgun (WGS) entry which is preliminary data.</text>
</comment>
<dbReference type="Gene3D" id="3.60.21.10">
    <property type="match status" value="1"/>
</dbReference>
<reference evidence="2" key="1">
    <citation type="journal article" date="2021" name="PeerJ">
        <title>Extensive microbial diversity within the chicken gut microbiome revealed by metagenomics and culture.</title>
        <authorList>
            <person name="Gilroy R."/>
            <person name="Ravi A."/>
            <person name="Getino M."/>
            <person name="Pursley I."/>
            <person name="Horton D.L."/>
            <person name="Alikhan N.F."/>
            <person name="Baker D."/>
            <person name="Gharbi K."/>
            <person name="Hall N."/>
            <person name="Watson M."/>
            <person name="Adriaenssens E.M."/>
            <person name="Foster-Nyarko E."/>
            <person name="Jarju S."/>
            <person name="Secka A."/>
            <person name="Antonio M."/>
            <person name="Oren A."/>
            <person name="Chaudhuri R.R."/>
            <person name="La Ragione R."/>
            <person name="Hildebrand F."/>
            <person name="Pallen M.J."/>
        </authorList>
    </citation>
    <scope>NUCLEOTIDE SEQUENCE</scope>
    <source>
        <strain evidence="2">CHK188-5543</strain>
    </source>
</reference>
<dbReference type="PANTHER" id="PTHR31302">
    <property type="entry name" value="TRANSMEMBRANE PROTEIN WITH METALLOPHOSPHOESTERASE DOMAIN-RELATED"/>
    <property type="match status" value="1"/>
</dbReference>
<proteinExistence type="predicted"/>
<gene>
    <name evidence="2" type="ORF">H9736_08745</name>
</gene>
<reference evidence="2" key="2">
    <citation type="submission" date="2021-04" db="EMBL/GenBank/DDBJ databases">
        <authorList>
            <person name="Gilroy R."/>
        </authorList>
    </citation>
    <scope>NUCLEOTIDE SEQUENCE</scope>
    <source>
        <strain evidence="2">CHK188-5543</strain>
    </source>
</reference>
<dbReference type="GO" id="GO:0016787">
    <property type="term" value="F:hydrolase activity"/>
    <property type="evidence" value="ECO:0007669"/>
    <property type="project" value="InterPro"/>
</dbReference>
<evidence type="ECO:0000259" key="1">
    <source>
        <dbReference type="Pfam" id="PF00149"/>
    </source>
</evidence>
<sequence length="276" mass="30566">MPHSPLEAALAAGALALGAAASYNGYLVRRSRIETPRLPPKTRLRLVVLSDLHGEPAGWRRQWLARLVQDQSPHLILLAGDIFDDKRPFAHTEAFLRQLEGCAPLYYALGNHEFRSHRVPELCLRARALGVRLLRDGWVTLGGGRVALAGVDDYTAPAYGTPERWLAHCRQRFAPLKEFAGLRVLISHRPELKEAYGLLPFDLVVCGHAHGGQARIPGLCNGLYAVQQGLFPPWVGGLYRHGDWDQLVSRGVSRYLLLPRVFNPPEVTVLELSGAC</sequence>
<dbReference type="InterPro" id="IPR051158">
    <property type="entry name" value="Metallophosphoesterase_sf"/>
</dbReference>
<protein>
    <submittedName>
        <fullName evidence="2">Metallophosphoesterase</fullName>
    </submittedName>
</protein>
<dbReference type="Pfam" id="PF00149">
    <property type="entry name" value="Metallophos"/>
    <property type="match status" value="1"/>
</dbReference>
<name>A0A9D1WUL3_9FIRM</name>
<evidence type="ECO:0000313" key="2">
    <source>
        <dbReference type="EMBL" id="HIX66320.1"/>
    </source>
</evidence>
<dbReference type="PANTHER" id="PTHR31302:SF0">
    <property type="entry name" value="TRANSMEMBRANE PROTEIN WITH METALLOPHOSPHOESTERASE DOMAIN"/>
    <property type="match status" value="1"/>
</dbReference>
<feature type="domain" description="Calcineurin-like phosphoesterase" evidence="1">
    <location>
        <begin position="44"/>
        <end position="211"/>
    </location>
</feature>
<accession>A0A9D1WUL3</accession>
<organism evidence="2 3">
    <name type="scientific">Candidatus Anaerotruncus excrementipullorum</name>
    <dbReference type="NCBI Taxonomy" id="2838465"/>
    <lineage>
        <taxon>Bacteria</taxon>
        <taxon>Bacillati</taxon>
        <taxon>Bacillota</taxon>
        <taxon>Clostridia</taxon>
        <taxon>Eubacteriales</taxon>
        <taxon>Oscillospiraceae</taxon>
        <taxon>Anaerotruncus</taxon>
    </lineage>
</organism>
<evidence type="ECO:0000313" key="3">
    <source>
        <dbReference type="Proteomes" id="UP000886800"/>
    </source>
</evidence>
<dbReference type="Proteomes" id="UP000886800">
    <property type="component" value="Unassembled WGS sequence"/>
</dbReference>